<evidence type="ECO:0000313" key="3">
    <source>
        <dbReference type="Proteomes" id="UP000092932"/>
    </source>
</evidence>
<keyword evidence="1" id="KW-0472">Membrane</keyword>
<organism evidence="2 3">
    <name type="scientific">Tsuneonella dongtanensis</name>
    <dbReference type="NCBI Taxonomy" id="692370"/>
    <lineage>
        <taxon>Bacteria</taxon>
        <taxon>Pseudomonadati</taxon>
        <taxon>Pseudomonadota</taxon>
        <taxon>Alphaproteobacteria</taxon>
        <taxon>Sphingomonadales</taxon>
        <taxon>Erythrobacteraceae</taxon>
        <taxon>Tsuneonella</taxon>
    </lineage>
</organism>
<dbReference type="GO" id="GO:0016020">
    <property type="term" value="C:membrane"/>
    <property type="evidence" value="ECO:0007669"/>
    <property type="project" value="InterPro"/>
</dbReference>
<proteinExistence type="predicted"/>
<dbReference type="AlphaFoldDB" id="A0A1B2AAL1"/>
<dbReference type="Proteomes" id="UP000092932">
    <property type="component" value="Chromosome"/>
</dbReference>
<dbReference type="InterPro" id="IPR003425">
    <property type="entry name" value="CCB3/YggT"/>
</dbReference>
<gene>
    <name evidence="2" type="ORF">A6F68_00684</name>
</gene>
<dbReference type="STRING" id="692370.A6F68_00684"/>
<dbReference type="EMBL" id="CP016591">
    <property type="protein sequence ID" value="ANY19213.1"/>
    <property type="molecule type" value="Genomic_DNA"/>
</dbReference>
<evidence type="ECO:0000313" key="2">
    <source>
        <dbReference type="EMBL" id="ANY19213.1"/>
    </source>
</evidence>
<protein>
    <submittedName>
        <fullName evidence="2">YGGT family protein</fullName>
    </submittedName>
</protein>
<keyword evidence="1" id="KW-1133">Transmembrane helix</keyword>
<keyword evidence="3" id="KW-1185">Reference proteome</keyword>
<dbReference type="Pfam" id="PF02325">
    <property type="entry name" value="CCB3_YggT"/>
    <property type="match status" value="1"/>
</dbReference>
<dbReference type="OrthoDB" id="9814445at2"/>
<accession>A0A1B2AAL1</accession>
<evidence type="ECO:0000256" key="1">
    <source>
        <dbReference type="SAM" id="Phobius"/>
    </source>
</evidence>
<feature type="transmembrane region" description="Helical" evidence="1">
    <location>
        <begin position="71"/>
        <end position="90"/>
    </location>
</feature>
<dbReference type="RefSeq" id="WP_067676337.1">
    <property type="nucleotide sequence ID" value="NZ_CP016591.1"/>
</dbReference>
<sequence>MDALIQIFIMLANTANMLVIIWFIIGLLFSFNVIGRDNQFFVAVHDAIARLFEPVLRPIRRVLPDTGAIDFSPMVLLLLIYAVVIVLESLRPI</sequence>
<keyword evidence="1" id="KW-0812">Transmembrane</keyword>
<name>A0A1B2AAL1_9SPHN</name>
<dbReference type="PATRIC" id="fig|692370.5.peg.695"/>
<reference evidence="2 3" key="1">
    <citation type="submission" date="2016-07" db="EMBL/GenBank/DDBJ databases">
        <title>Complete genome sequence of Altererythrobacter dongtanensis KCTC 22672, a type strain with esterase isolated from tidal flat.</title>
        <authorList>
            <person name="Cheng H."/>
            <person name="Wu Y.-H."/>
            <person name="Zhou P."/>
            <person name="Huo Y.-Y."/>
            <person name="Wang C.-S."/>
            <person name="Xu X.-W."/>
        </authorList>
    </citation>
    <scope>NUCLEOTIDE SEQUENCE [LARGE SCALE GENOMIC DNA]</scope>
    <source>
        <strain evidence="2 3">KCTC 22672</strain>
    </source>
</reference>
<dbReference type="KEGG" id="ado:A6F68_00684"/>
<feature type="transmembrane region" description="Helical" evidence="1">
    <location>
        <begin position="7"/>
        <end position="31"/>
    </location>
</feature>